<evidence type="ECO:0000259" key="9">
    <source>
        <dbReference type="PROSITE" id="PS51384"/>
    </source>
</evidence>
<evidence type="ECO:0000256" key="8">
    <source>
        <dbReference type="ARBA" id="ARBA00023014"/>
    </source>
</evidence>
<proteinExistence type="predicted"/>
<comment type="cofactor">
    <cofactor evidence="1">
        <name>FAD</name>
        <dbReference type="ChEBI" id="CHEBI:57692"/>
    </cofactor>
</comment>
<evidence type="ECO:0000256" key="3">
    <source>
        <dbReference type="ARBA" id="ARBA00022714"/>
    </source>
</evidence>
<dbReference type="PANTHER" id="PTHR47354">
    <property type="entry name" value="NADH OXIDOREDUCTASE HCR"/>
    <property type="match status" value="1"/>
</dbReference>
<evidence type="ECO:0000256" key="4">
    <source>
        <dbReference type="ARBA" id="ARBA00022723"/>
    </source>
</evidence>
<dbReference type="InterPro" id="IPR017938">
    <property type="entry name" value="Riboflavin_synthase-like_b-brl"/>
</dbReference>
<keyword evidence="2" id="KW-0285">Flavoprotein</keyword>
<keyword evidence="3" id="KW-0001">2Fe-2S</keyword>
<dbReference type="Pfam" id="PF00175">
    <property type="entry name" value="NAD_binding_1"/>
    <property type="match status" value="1"/>
</dbReference>
<evidence type="ECO:0000256" key="2">
    <source>
        <dbReference type="ARBA" id="ARBA00022630"/>
    </source>
</evidence>
<name>A0A1V3WC58_MYCKA</name>
<organism evidence="10 11">
    <name type="scientific">Mycobacterium kansasii</name>
    <dbReference type="NCBI Taxonomy" id="1768"/>
    <lineage>
        <taxon>Bacteria</taxon>
        <taxon>Bacillati</taxon>
        <taxon>Actinomycetota</taxon>
        <taxon>Actinomycetes</taxon>
        <taxon>Mycobacteriales</taxon>
        <taxon>Mycobacteriaceae</taxon>
        <taxon>Mycobacterium</taxon>
    </lineage>
</organism>
<evidence type="ECO:0000256" key="7">
    <source>
        <dbReference type="ARBA" id="ARBA00023004"/>
    </source>
</evidence>
<dbReference type="PANTHER" id="PTHR47354:SF6">
    <property type="entry name" value="NADH OXIDOREDUCTASE HCR"/>
    <property type="match status" value="1"/>
</dbReference>
<evidence type="ECO:0000313" key="11">
    <source>
        <dbReference type="Proteomes" id="UP000189229"/>
    </source>
</evidence>
<keyword evidence="6" id="KW-0560">Oxidoreductase</keyword>
<evidence type="ECO:0000313" key="10">
    <source>
        <dbReference type="EMBL" id="OOK64452.1"/>
    </source>
</evidence>
<keyword evidence="7" id="KW-0408">Iron</keyword>
<dbReference type="PRINTS" id="PR00410">
    <property type="entry name" value="PHEHYDRXLASE"/>
</dbReference>
<evidence type="ECO:0000256" key="6">
    <source>
        <dbReference type="ARBA" id="ARBA00023002"/>
    </source>
</evidence>
<comment type="caution">
    <text evidence="10">The sequence shown here is derived from an EMBL/GenBank/DDBJ whole genome shotgun (WGS) entry which is preliminary data.</text>
</comment>
<keyword evidence="5" id="KW-0274">FAD</keyword>
<reference evidence="10 11" key="1">
    <citation type="submission" date="2017-02" db="EMBL/GenBank/DDBJ databases">
        <title>Complete genome sequences of Mycobacterium kansasii strains isolated from rhesus macaques.</title>
        <authorList>
            <person name="Panda A."/>
            <person name="Nagaraj S."/>
            <person name="Zhao X."/>
            <person name="Tettelin H."/>
            <person name="Detolla L.J."/>
        </authorList>
    </citation>
    <scope>NUCLEOTIDE SEQUENCE [LARGE SCALE GENOMIC DNA]</scope>
    <source>
        <strain evidence="10 11">11-3813</strain>
    </source>
</reference>
<protein>
    <submittedName>
        <fullName evidence="10">Oxidoreductase NAD-binding domain protein</fullName>
    </submittedName>
</protein>
<keyword evidence="4" id="KW-0479">Metal-binding</keyword>
<gene>
    <name evidence="10" type="ORF">BZL30_9039</name>
</gene>
<evidence type="ECO:0000256" key="1">
    <source>
        <dbReference type="ARBA" id="ARBA00001974"/>
    </source>
</evidence>
<sequence>MFTQTFNRAVTKRVLGSDLVDLLTGPHGVDRYTELVAPTWTLGEARAKVIEVRRDTPRSVTLILAPNDTFTSTNTVKAGQYVNLTVDIGGRRHTRCYSPANAEGSPTLELTIGHHDGGLVSTYLYERARRGMVVGLAGVGGDFVLPAKRPRRVLLVSGGSGITPVMAMLRTLVAEGHQGEIAFVHYARTPAEACYRGELRSHNGLRGVRVLHGYTRSGAGDLVGRFGANHLATAMPSPDAVFVCGPTPLVEAVREHCDNVFSESFVPPVLAAPAGPRGPDHVRRQPD</sequence>
<dbReference type="SUPFAM" id="SSF52343">
    <property type="entry name" value="Ferredoxin reductase-like, C-terminal NADP-linked domain"/>
    <property type="match status" value="1"/>
</dbReference>
<dbReference type="InterPro" id="IPR050415">
    <property type="entry name" value="MRET"/>
</dbReference>
<accession>A0A1V3WC58</accession>
<dbReference type="Gene3D" id="2.40.30.10">
    <property type="entry name" value="Translation factors"/>
    <property type="match status" value="1"/>
</dbReference>
<feature type="domain" description="FAD-binding FR-type" evidence="9">
    <location>
        <begin position="42"/>
        <end position="146"/>
    </location>
</feature>
<dbReference type="PROSITE" id="PS51384">
    <property type="entry name" value="FAD_FR"/>
    <property type="match status" value="1"/>
</dbReference>
<keyword evidence="8" id="KW-0411">Iron-sulfur</keyword>
<evidence type="ECO:0000256" key="5">
    <source>
        <dbReference type="ARBA" id="ARBA00022827"/>
    </source>
</evidence>
<dbReference type="Gene3D" id="3.40.50.80">
    <property type="entry name" value="Nucleotide-binding domain of ferredoxin-NADP reductase (FNR) module"/>
    <property type="match status" value="1"/>
</dbReference>
<dbReference type="GO" id="GO:0046872">
    <property type="term" value="F:metal ion binding"/>
    <property type="evidence" value="ECO:0007669"/>
    <property type="project" value="UniProtKB-KW"/>
</dbReference>
<dbReference type="InterPro" id="IPR039261">
    <property type="entry name" value="FNR_nucleotide-bd"/>
</dbReference>
<dbReference type="Pfam" id="PF00970">
    <property type="entry name" value="FAD_binding_6"/>
    <property type="match status" value="1"/>
</dbReference>
<dbReference type="InterPro" id="IPR017927">
    <property type="entry name" value="FAD-bd_FR_type"/>
</dbReference>
<dbReference type="InterPro" id="IPR001433">
    <property type="entry name" value="OxRdtase_FAD/NAD-bd"/>
</dbReference>
<dbReference type="SUPFAM" id="SSF63380">
    <property type="entry name" value="Riboflavin synthase domain-like"/>
    <property type="match status" value="1"/>
</dbReference>
<dbReference type="AlphaFoldDB" id="A0A1V3WC58"/>
<dbReference type="InterPro" id="IPR008333">
    <property type="entry name" value="Cbr1-like_FAD-bd_dom"/>
</dbReference>
<dbReference type="EMBL" id="MVBM01000012">
    <property type="protein sequence ID" value="OOK64452.1"/>
    <property type="molecule type" value="Genomic_DNA"/>
</dbReference>
<dbReference type="GO" id="GO:0051537">
    <property type="term" value="F:2 iron, 2 sulfur cluster binding"/>
    <property type="evidence" value="ECO:0007669"/>
    <property type="project" value="UniProtKB-KW"/>
</dbReference>
<dbReference type="Proteomes" id="UP000189229">
    <property type="component" value="Unassembled WGS sequence"/>
</dbReference>
<dbReference type="GO" id="GO:0016491">
    <property type="term" value="F:oxidoreductase activity"/>
    <property type="evidence" value="ECO:0007669"/>
    <property type="project" value="UniProtKB-KW"/>
</dbReference>